<gene>
    <name evidence="2" type="ORF">MA16_Dca025275</name>
</gene>
<reference evidence="2 3" key="1">
    <citation type="journal article" date="2016" name="Sci. Rep.">
        <title>The Dendrobium catenatum Lindl. genome sequence provides insights into polysaccharide synthase, floral development and adaptive evolution.</title>
        <authorList>
            <person name="Zhang G.Q."/>
            <person name="Xu Q."/>
            <person name="Bian C."/>
            <person name="Tsai W.C."/>
            <person name="Yeh C.M."/>
            <person name="Liu K.W."/>
            <person name="Yoshida K."/>
            <person name="Zhang L.S."/>
            <person name="Chang S.B."/>
            <person name="Chen F."/>
            <person name="Shi Y."/>
            <person name="Su Y.Y."/>
            <person name="Zhang Y.Q."/>
            <person name="Chen L.J."/>
            <person name="Yin Y."/>
            <person name="Lin M."/>
            <person name="Huang H."/>
            <person name="Deng H."/>
            <person name="Wang Z.W."/>
            <person name="Zhu S.L."/>
            <person name="Zhao X."/>
            <person name="Deng C."/>
            <person name="Niu S.C."/>
            <person name="Huang J."/>
            <person name="Wang M."/>
            <person name="Liu G.H."/>
            <person name="Yang H.J."/>
            <person name="Xiao X.J."/>
            <person name="Hsiao Y.Y."/>
            <person name="Wu W.L."/>
            <person name="Chen Y.Y."/>
            <person name="Mitsuda N."/>
            <person name="Ohme-Takagi M."/>
            <person name="Luo Y.B."/>
            <person name="Van de Peer Y."/>
            <person name="Liu Z.J."/>
        </authorList>
    </citation>
    <scope>NUCLEOTIDE SEQUENCE [LARGE SCALE GENOMIC DNA]</scope>
    <source>
        <tissue evidence="2">The whole plant</tissue>
    </source>
</reference>
<keyword evidence="1" id="KW-0472">Membrane</keyword>
<protein>
    <submittedName>
        <fullName evidence="2">Uncharacterized protein</fullName>
    </submittedName>
</protein>
<dbReference type="EMBL" id="KZ502533">
    <property type="protein sequence ID" value="PKU77141.1"/>
    <property type="molecule type" value="Genomic_DNA"/>
</dbReference>
<dbReference type="AlphaFoldDB" id="A0A2I0WND0"/>
<feature type="transmembrane region" description="Helical" evidence="1">
    <location>
        <begin position="58"/>
        <end position="76"/>
    </location>
</feature>
<name>A0A2I0WND0_9ASPA</name>
<sequence>MYTWILSTGWWQGRAPINPDSVIIIGFLCTCLVVGFVYINRVKHGESIIANANKSLRLIMAIASFYCVWCMIKIYLRGCEPRHSQPLVKRQILECWYSSPSTSFFLMPSASSQLRRKIMAMSSCPYSLYLVYFELLVNKSRAA</sequence>
<organism evidence="2 3">
    <name type="scientific">Dendrobium catenatum</name>
    <dbReference type="NCBI Taxonomy" id="906689"/>
    <lineage>
        <taxon>Eukaryota</taxon>
        <taxon>Viridiplantae</taxon>
        <taxon>Streptophyta</taxon>
        <taxon>Embryophyta</taxon>
        <taxon>Tracheophyta</taxon>
        <taxon>Spermatophyta</taxon>
        <taxon>Magnoliopsida</taxon>
        <taxon>Liliopsida</taxon>
        <taxon>Asparagales</taxon>
        <taxon>Orchidaceae</taxon>
        <taxon>Epidendroideae</taxon>
        <taxon>Malaxideae</taxon>
        <taxon>Dendrobiinae</taxon>
        <taxon>Dendrobium</taxon>
    </lineage>
</organism>
<accession>A0A2I0WND0</accession>
<reference evidence="2 3" key="2">
    <citation type="journal article" date="2017" name="Nature">
        <title>The Apostasia genome and the evolution of orchids.</title>
        <authorList>
            <person name="Zhang G.Q."/>
            <person name="Liu K.W."/>
            <person name="Li Z."/>
            <person name="Lohaus R."/>
            <person name="Hsiao Y.Y."/>
            <person name="Niu S.C."/>
            <person name="Wang J.Y."/>
            <person name="Lin Y.C."/>
            <person name="Xu Q."/>
            <person name="Chen L.J."/>
            <person name="Yoshida K."/>
            <person name="Fujiwara S."/>
            <person name="Wang Z.W."/>
            <person name="Zhang Y.Q."/>
            <person name="Mitsuda N."/>
            <person name="Wang M."/>
            <person name="Liu G.H."/>
            <person name="Pecoraro L."/>
            <person name="Huang H.X."/>
            <person name="Xiao X.J."/>
            <person name="Lin M."/>
            <person name="Wu X.Y."/>
            <person name="Wu W.L."/>
            <person name="Chen Y.Y."/>
            <person name="Chang S.B."/>
            <person name="Sakamoto S."/>
            <person name="Ohme-Takagi M."/>
            <person name="Yagi M."/>
            <person name="Zeng S.J."/>
            <person name="Shen C.Y."/>
            <person name="Yeh C.M."/>
            <person name="Luo Y.B."/>
            <person name="Tsai W.C."/>
            <person name="Van de Peer Y."/>
            <person name="Liu Z.J."/>
        </authorList>
    </citation>
    <scope>NUCLEOTIDE SEQUENCE [LARGE SCALE GENOMIC DNA]</scope>
    <source>
        <tissue evidence="2">The whole plant</tissue>
    </source>
</reference>
<dbReference type="Proteomes" id="UP000233837">
    <property type="component" value="Unassembled WGS sequence"/>
</dbReference>
<proteinExistence type="predicted"/>
<dbReference type="PANTHER" id="PTHR38543:SF1">
    <property type="entry name" value="OS04G0465800 PROTEIN"/>
    <property type="match status" value="1"/>
</dbReference>
<feature type="transmembrane region" description="Helical" evidence="1">
    <location>
        <begin position="20"/>
        <end position="38"/>
    </location>
</feature>
<evidence type="ECO:0000256" key="1">
    <source>
        <dbReference type="SAM" id="Phobius"/>
    </source>
</evidence>
<evidence type="ECO:0000313" key="3">
    <source>
        <dbReference type="Proteomes" id="UP000233837"/>
    </source>
</evidence>
<feature type="transmembrane region" description="Helical" evidence="1">
    <location>
        <begin position="118"/>
        <end position="137"/>
    </location>
</feature>
<keyword evidence="3" id="KW-1185">Reference proteome</keyword>
<keyword evidence="1" id="KW-1133">Transmembrane helix</keyword>
<evidence type="ECO:0000313" key="2">
    <source>
        <dbReference type="EMBL" id="PKU77141.1"/>
    </source>
</evidence>
<dbReference type="PANTHER" id="PTHR38543">
    <property type="entry name" value="OS04G0465800 PROTEIN"/>
    <property type="match status" value="1"/>
</dbReference>
<keyword evidence="1" id="KW-0812">Transmembrane</keyword>